<dbReference type="Proteomes" id="UP000823388">
    <property type="component" value="Chromosome 3N"/>
</dbReference>
<dbReference type="EMBL" id="CM029042">
    <property type="protein sequence ID" value="KAG2620623.1"/>
    <property type="molecule type" value="Genomic_DNA"/>
</dbReference>
<proteinExistence type="predicted"/>
<comment type="caution">
    <text evidence="1">The sequence shown here is derived from an EMBL/GenBank/DDBJ whole genome shotgun (WGS) entry which is preliminary data.</text>
</comment>
<sequence length="107" mass="11591">MNVATGMLVGRFGRGASIRSTLIACLMDGLRVRSGCAHQRAVIITRSISSPSNSPFNRVSAASMILPRPKNSHTHCTRCMVAYSSLSCTTTIGRRPQAISRRTMPKL</sequence>
<protein>
    <submittedName>
        <fullName evidence="1">Uncharacterized protein</fullName>
    </submittedName>
</protein>
<evidence type="ECO:0000313" key="1">
    <source>
        <dbReference type="EMBL" id="KAG2620623.1"/>
    </source>
</evidence>
<dbReference type="AlphaFoldDB" id="A0A8T0UI93"/>
<reference evidence="1 2" key="1">
    <citation type="submission" date="2020-05" db="EMBL/GenBank/DDBJ databases">
        <title>WGS assembly of Panicum virgatum.</title>
        <authorList>
            <person name="Lovell J.T."/>
            <person name="Jenkins J."/>
            <person name="Shu S."/>
            <person name="Juenger T.E."/>
            <person name="Schmutz J."/>
        </authorList>
    </citation>
    <scope>NUCLEOTIDE SEQUENCE [LARGE SCALE GENOMIC DNA]</scope>
    <source>
        <strain evidence="2">cv. AP13</strain>
    </source>
</reference>
<name>A0A8T0UI93_PANVG</name>
<evidence type="ECO:0000313" key="2">
    <source>
        <dbReference type="Proteomes" id="UP000823388"/>
    </source>
</evidence>
<keyword evidence="2" id="KW-1185">Reference proteome</keyword>
<organism evidence="1 2">
    <name type="scientific">Panicum virgatum</name>
    <name type="common">Blackwell switchgrass</name>
    <dbReference type="NCBI Taxonomy" id="38727"/>
    <lineage>
        <taxon>Eukaryota</taxon>
        <taxon>Viridiplantae</taxon>
        <taxon>Streptophyta</taxon>
        <taxon>Embryophyta</taxon>
        <taxon>Tracheophyta</taxon>
        <taxon>Spermatophyta</taxon>
        <taxon>Magnoliopsida</taxon>
        <taxon>Liliopsida</taxon>
        <taxon>Poales</taxon>
        <taxon>Poaceae</taxon>
        <taxon>PACMAD clade</taxon>
        <taxon>Panicoideae</taxon>
        <taxon>Panicodae</taxon>
        <taxon>Paniceae</taxon>
        <taxon>Panicinae</taxon>
        <taxon>Panicum</taxon>
        <taxon>Panicum sect. Hiantes</taxon>
    </lineage>
</organism>
<accession>A0A8T0UI93</accession>
<gene>
    <name evidence="1" type="ORF">PVAP13_3NG195671</name>
</gene>